<evidence type="ECO:0000259" key="1">
    <source>
        <dbReference type="Pfam" id="PF12358"/>
    </source>
</evidence>
<accession>A0A1I0TGU5</accession>
<dbReference type="RefSeq" id="WP_068363478.1">
    <property type="nucleotide sequence ID" value="NZ_FOJN01000006.1"/>
</dbReference>
<dbReference type="AlphaFoldDB" id="A0A1I0TGU5"/>
<organism evidence="3 4">
    <name type="scientific">Rhodococcoides kroppenstedtii</name>
    <dbReference type="NCBI Taxonomy" id="293050"/>
    <lineage>
        <taxon>Bacteria</taxon>
        <taxon>Bacillati</taxon>
        <taxon>Actinomycetota</taxon>
        <taxon>Actinomycetes</taxon>
        <taxon>Mycobacteriales</taxon>
        <taxon>Nocardiaceae</taxon>
        <taxon>Rhodococcoides</taxon>
    </lineage>
</organism>
<dbReference type="InterPro" id="IPR022104">
    <property type="entry name" value="DUF3644"/>
</dbReference>
<reference evidence="3 4" key="1">
    <citation type="submission" date="2016-10" db="EMBL/GenBank/DDBJ databases">
        <authorList>
            <person name="de Groot N.N."/>
        </authorList>
    </citation>
    <scope>NUCLEOTIDE SEQUENCE [LARGE SCALE GENOMIC DNA]</scope>
    <source>
        <strain evidence="3 4">DSM 44908</strain>
    </source>
</reference>
<evidence type="ECO:0000313" key="3">
    <source>
        <dbReference type="EMBL" id="SFA50984.1"/>
    </source>
</evidence>
<evidence type="ECO:0000313" key="4">
    <source>
        <dbReference type="Proteomes" id="UP000182054"/>
    </source>
</evidence>
<name>A0A1I0TGU5_9NOCA</name>
<feature type="domain" description="DUF3644" evidence="1">
    <location>
        <begin position="10"/>
        <end position="191"/>
    </location>
</feature>
<dbReference type="EMBL" id="FOJN01000006">
    <property type="protein sequence ID" value="SFA50984.1"/>
    <property type="molecule type" value="Genomic_DNA"/>
</dbReference>
<dbReference type="Pfam" id="PF12358">
    <property type="entry name" value="DUF3644"/>
    <property type="match status" value="1"/>
</dbReference>
<protein>
    <submittedName>
        <fullName evidence="3">Uncharacterized protein</fullName>
    </submittedName>
</protein>
<proteinExistence type="predicted"/>
<dbReference type="Pfam" id="PF18740">
    <property type="entry name" value="EC042_2821"/>
    <property type="match status" value="1"/>
</dbReference>
<dbReference type="Proteomes" id="UP000182054">
    <property type="component" value="Unassembled WGS sequence"/>
</dbReference>
<feature type="domain" description="EC042-2821-like Restriction Endonuclease-like" evidence="2">
    <location>
        <begin position="244"/>
        <end position="311"/>
    </location>
</feature>
<gene>
    <name evidence="3" type="ORF">SAMN05444374_106161</name>
</gene>
<evidence type="ECO:0000259" key="2">
    <source>
        <dbReference type="Pfam" id="PF18740"/>
    </source>
</evidence>
<dbReference type="GeneID" id="85485880"/>
<sequence>MSAPYVSIRRLVDNSLAAMLAAVEVYNKPQMTYRDEVAVMLVVNAWELALKATLRQQRQSIFYPKKPGQRYLSLSIDDALARVNAGKSWPVGVDGAATTVNIKALTEYRDRAIHLYNARGLGAVIHPFLQQNVLNYRDFVLARFRKDLADSMTWQLLPLGATAPADAVQFMKADKSSTMVAEVEDFINELRGLMDSAEASGADMSRLAVVYDIHLQSQKKMSSADLVVAVSSTASGQIAIQKTDPNLTHPYSATELIERVNKRRKGRALSSYDLQVICWKESLRENAKYSWKHSNVASHVWSGAAISYLSSIPDQRFDAIRDEYKTHVRIKRTQATNAVSGRK</sequence>
<dbReference type="InterPro" id="IPR049530">
    <property type="entry name" value="EC042_2821"/>
</dbReference>
<dbReference type="OrthoDB" id="1551227at2"/>